<dbReference type="Proteomes" id="UP000593564">
    <property type="component" value="Unassembled WGS sequence"/>
</dbReference>
<reference evidence="2 3" key="2">
    <citation type="submission" date="2020-07" db="EMBL/GenBank/DDBJ databases">
        <title>Genome assembly of wild tea tree DASZ reveals pedigree and selection history of tea varieties.</title>
        <authorList>
            <person name="Zhang W."/>
        </authorList>
    </citation>
    <scope>NUCLEOTIDE SEQUENCE [LARGE SCALE GENOMIC DNA]</scope>
    <source>
        <strain evidence="3">cv. G240</strain>
        <tissue evidence="2">Leaf</tissue>
    </source>
</reference>
<accession>A0A7J7FXN5</accession>
<evidence type="ECO:0000313" key="3">
    <source>
        <dbReference type="Proteomes" id="UP000593564"/>
    </source>
</evidence>
<sequence>MASISQDTMIYTDCSSTLNNLYSELQPKSAGMIQYLWRSGDCLDRPEQRRSGRSSDQTQRNLARAQKASLEPTTRSFRSATQKHARAKKSSLERRNPKHSPRSLEPRNTTFRSKTRRRRTLEQRNPGSSEVTKTQSLLKRQKSRSSEDTKNWAATICFETHPTYYKPAQHIPKLKYKEFKDENETYVITDIHGTESGIHQPMGENRDLYWNKLVPPCAVPGLESLIYIHLSGGVRWFCVNNLSSRVQTRYVYNKNGKLMNLSFGRLPLIYTNHNWHKLAQMTVNSVVGICKIVLISWHSRVPRSLRWVFVALQRALVNFIPYWKLRRIPKGMGCKINFKAQPLLSSTRTCIVACMHNGFKVVKIKGEKAVEKYKPNSTTKFQIDQEVGRNKKMVHGSSMVDSLTKKEICKPKGLTKQEWKQQNFLKKSKQMLNLIKDQTGISRTPKEVKEKEDSPNLFNNLEELKYGANYAKFLDTLKRTIGNDSTRIEESQQKAKRKSYQEKTFTECLRMKKLQCIAHIGKQLKNATLKVYHNYKRIIKYMAYKHLRTRVKILTTKEKAIMLAVIERMKKPTELGLRGDAKKHKPNSTKKFQIDQEAGRKKKMRGKLCQESRTKSCMVATCPFHDWLFRIWILESDKIM</sequence>
<evidence type="ECO:0000313" key="2">
    <source>
        <dbReference type="EMBL" id="KAF5933105.1"/>
    </source>
</evidence>
<dbReference type="EMBL" id="JACBKZ010000014">
    <property type="protein sequence ID" value="KAF5933105.1"/>
    <property type="molecule type" value="Genomic_DNA"/>
</dbReference>
<feature type="region of interest" description="Disordered" evidence="1">
    <location>
        <begin position="43"/>
        <end position="146"/>
    </location>
</feature>
<evidence type="ECO:0000256" key="1">
    <source>
        <dbReference type="SAM" id="MobiDB-lite"/>
    </source>
</evidence>
<proteinExistence type="predicted"/>
<feature type="compositionally biased region" description="Polar residues" evidence="1">
    <location>
        <begin position="71"/>
        <end position="80"/>
    </location>
</feature>
<protein>
    <submittedName>
        <fullName evidence="2">Uncharacterized protein</fullName>
    </submittedName>
</protein>
<organism evidence="2 3">
    <name type="scientific">Camellia sinensis</name>
    <name type="common">Tea plant</name>
    <name type="synonym">Thea sinensis</name>
    <dbReference type="NCBI Taxonomy" id="4442"/>
    <lineage>
        <taxon>Eukaryota</taxon>
        <taxon>Viridiplantae</taxon>
        <taxon>Streptophyta</taxon>
        <taxon>Embryophyta</taxon>
        <taxon>Tracheophyta</taxon>
        <taxon>Spermatophyta</taxon>
        <taxon>Magnoliopsida</taxon>
        <taxon>eudicotyledons</taxon>
        <taxon>Gunneridae</taxon>
        <taxon>Pentapetalae</taxon>
        <taxon>asterids</taxon>
        <taxon>Ericales</taxon>
        <taxon>Theaceae</taxon>
        <taxon>Camellia</taxon>
    </lineage>
</organism>
<gene>
    <name evidence="2" type="ORF">HYC85_029276</name>
</gene>
<name>A0A7J7FXN5_CAMSI</name>
<dbReference type="AlphaFoldDB" id="A0A7J7FXN5"/>
<comment type="caution">
    <text evidence="2">The sequence shown here is derived from an EMBL/GenBank/DDBJ whole genome shotgun (WGS) entry which is preliminary data.</text>
</comment>
<reference evidence="3" key="1">
    <citation type="journal article" date="2020" name="Nat. Commun.">
        <title>Genome assembly of wild tea tree DASZ reveals pedigree and selection history of tea varieties.</title>
        <authorList>
            <person name="Zhang W."/>
            <person name="Zhang Y."/>
            <person name="Qiu H."/>
            <person name="Guo Y."/>
            <person name="Wan H."/>
            <person name="Zhang X."/>
            <person name="Scossa F."/>
            <person name="Alseekh S."/>
            <person name="Zhang Q."/>
            <person name="Wang P."/>
            <person name="Xu L."/>
            <person name="Schmidt M.H."/>
            <person name="Jia X."/>
            <person name="Li D."/>
            <person name="Zhu A."/>
            <person name="Guo F."/>
            <person name="Chen W."/>
            <person name="Ni D."/>
            <person name="Usadel B."/>
            <person name="Fernie A.R."/>
            <person name="Wen W."/>
        </authorList>
    </citation>
    <scope>NUCLEOTIDE SEQUENCE [LARGE SCALE GENOMIC DNA]</scope>
    <source>
        <strain evidence="3">cv. G240</strain>
    </source>
</reference>
<feature type="compositionally biased region" description="Polar residues" evidence="1">
    <location>
        <begin position="125"/>
        <end position="138"/>
    </location>
</feature>
<keyword evidence="3" id="KW-1185">Reference proteome</keyword>